<evidence type="ECO:0000256" key="1">
    <source>
        <dbReference type="SAM" id="Coils"/>
    </source>
</evidence>
<dbReference type="Proteomes" id="UP000321393">
    <property type="component" value="Unassembled WGS sequence"/>
</dbReference>
<dbReference type="EMBL" id="SSTE01011930">
    <property type="protein sequence ID" value="KAA0050121.1"/>
    <property type="molecule type" value="Genomic_DNA"/>
</dbReference>
<accession>A0A5A7U950</accession>
<comment type="caution">
    <text evidence="2">The sequence shown here is derived from an EMBL/GenBank/DDBJ whole genome shotgun (WGS) entry which is preliminary data.</text>
</comment>
<dbReference type="AlphaFoldDB" id="A0A5A7U950"/>
<name>A0A5A7U950_CUCMM</name>
<protein>
    <submittedName>
        <fullName evidence="2">Uncharacterized protein</fullName>
    </submittedName>
</protein>
<keyword evidence="1" id="KW-0175">Coiled coil</keyword>
<evidence type="ECO:0000313" key="3">
    <source>
        <dbReference type="Proteomes" id="UP000321393"/>
    </source>
</evidence>
<evidence type="ECO:0000313" key="2">
    <source>
        <dbReference type="EMBL" id="KAA0050121.1"/>
    </source>
</evidence>
<proteinExistence type="predicted"/>
<gene>
    <name evidence="2" type="ORF">E6C27_scaffold675G001380</name>
</gene>
<reference evidence="2 3" key="1">
    <citation type="submission" date="2019-08" db="EMBL/GenBank/DDBJ databases">
        <title>Draft genome sequences of two oriental melons (Cucumis melo L. var makuwa).</title>
        <authorList>
            <person name="Kwon S.-Y."/>
        </authorList>
    </citation>
    <scope>NUCLEOTIDE SEQUENCE [LARGE SCALE GENOMIC DNA]</scope>
    <source>
        <strain evidence="3">cv. SW 3</strain>
        <tissue evidence="2">Leaf</tissue>
    </source>
</reference>
<sequence>MRTPFEYIPRLRPEIATVLSGIEKIHADGLTPLEEYLNSYLKRVENFNDVQSSYFAQLFSTDKARQLNEKTSAIKEALTLVEQLRGDVKVIQERTAELSLERKELKKRLQSINAEFEQLSILSCEKAEAIDQQELKIFKLQDKVNTIESTPAITEEAIEALATVCKSMKAAREEFKNIKWKL</sequence>
<feature type="coiled-coil region" evidence="1">
    <location>
        <begin position="74"/>
        <end position="122"/>
    </location>
</feature>
<dbReference type="OrthoDB" id="1838697at2759"/>
<organism evidence="2 3">
    <name type="scientific">Cucumis melo var. makuwa</name>
    <name type="common">Oriental melon</name>
    <dbReference type="NCBI Taxonomy" id="1194695"/>
    <lineage>
        <taxon>Eukaryota</taxon>
        <taxon>Viridiplantae</taxon>
        <taxon>Streptophyta</taxon>
        <taxon>Embryophyta</taxon>
        <taxon>Tracheophyta</taxon>
        <taxon>Spermatophyta</taxon>
        <taxon>Magnoliopsida</taxon>
        <taxon>eudicotyledons</taxon>
        <taxon>Gunneridae</taxon>
        <taxon>Pentapetalae</taxon>
        <taxon>rosids</taxon>
        <taxon>fabids</taxon>
        <taxon>Cucurbitales</taxon>
        <taxon>Cucurbitaceae</taxon>
        <taxon>Benincaseae</taxon>
        <taxon>Cucumis</taxon>
    </lineage>
</organism>